<evidence type="ECO:0000256" key="2">
    <source>
        <dbReference type="ARBA" id="ARBA00022679"/>
    </source>
</evidence>
<dbReference type="SUPFAM" id="SSF53335">
    <property type="entry name" value="S-adenosyl-L-methionine-dependent methyltransferases"/>
    <property type="match status" value="1"/>
</dbReference>
<dbReference type="PANTHER" id="PTHR43542">
    <property type="entry name" value="METHYLTRANSFERASE"/>
    <property type="match status" value="1"/>
</dbReference>
<dbReference type="AlphaFoldDB" id="A0A1Q2LI13"/>
<evidence type="ECO:0000313" key="3">
    <source>
        <dbReference type="EMBL" id="AQQ60104.1"/>
    </source>
</evidence>
<dbReference type="Proteomes" id="UP000188298">
    <property type="component" value="Chromosome"/>
</dbReference>
<dbReference type="PIRSF" id="PIRSF004553">
    <property type="entry name" value="CHP00095"/>
    <property type="match status" value="1"/>
</dbReference>
<dbReference type="InterPro" id="IPR029063">
    <property type="entry name" value="SAM-dependent_MTases_sf"/>
</dbReference>
<dbReference type="PANTHER" id="PTHR43542:SF1">
    <property type="entry name" value="METHYLTRANSFERASE"/>
    <property type="match status" value="1"/>
</dbReference>
<keyword evidence="2 3" id="KW-0808">Transferase</keyword>
<reference evidence="3 4" key="1">
    <citation type="submission" date="2017-02" db="EMBL/GenBank/DDBJ databases">
        <title>Whole genome sequencing of Helicobacter bilis strain AAQJH.</title>
        <authorList>
            <person name="Conlan S."/>
            <person name="Thomas P.J."/>
            <person name="Mullikin J."/>
            <person name="Palmore T.N."/>
            <person name="Frank K.M."/>
            <person name="Segre J.A."/>
        </authorList>
    </citation>
    <scope>NUCLEOTIDE SEQUENCE [LARGE SCALE GENOMIC DNA]</scope>
    <source>
        <strain evidence="3 4">AAQJH</strain>
    </source>
</reference>
<proteinExistence type="predicted"/>
<dbReference type="Pfam" id="PF03602">
    <property type="entry name" value="Cons_hypoth95"/>
    <property type="match status" value="1"/>
</dbReference>
<accession>A0A1Q2LI13</accession>
<organism evidence="3 4">
    <name type="scientific">Helicobacter bilis</name>
    <dbReference type="NCBI Taxonomy" id="37372"/>
    <lineage>
        <taxon>Bacteria</taxon>
        <taxon>Pseudomonadati</taxon>
        <taxon>Campylobacterota</taxon>
        <taxon>Epsilonproteobacteria</taxon>
        <taxon>Campylobacterales</taxon>
        <taxon>Helicobacteraceae</taxon>
        <taxon>Helicobacter</taxon>
    </lineage>
</organism>
<evidence type="ECO:0000313" key="4">
    <source>
        <dbReference type="Proteomes" id="UP000188298"/>
    </source>
</evidence>
<evidence type="ECO:0000256" key="1">
    <source>
        <dbReference type="ARBA" id="ARBA00022603"/>
    </source>
</evidence>
<sequence length="242" mass="28073">MRKQNKAKQNRTQNKKEKFMINRGKYKGLGLFLESNSTTRPTKALVKKSFFDTMQHNLYNKVFVECFAGSGQMGFEALSLGASSAVFFEKNMGAFKNLCENISLFWQKHKNYHRDTNDSITTPFSINAHYKDCLQSQDSIMNFAKNTDFQVKNDIIPALNSTMQTNQFVLYMDPPFACREGFSDIYTKIWHFIESFDENFTQKVDMIVIESMSNIQLDTQIGIFQLVKKSKFGQTTLMYFTK</sequence>
<dbReference type="GO" id="GO:0031167">
    <property type="term" value="P:rRNA methylation"/>
    <property type="evidence" value="ECO:0007669"/>
    <property type="project" value="InterPro"/>
</dbReference>
<gene>
    <name evidence="3" type="ORF">XJ32_08355</name>
</gene>
<dbReference type="GO" id="GO:0008168">
    <property type="term" value="F:methyltransferase activity"/>
    <property type="evidence" value="ECO:0007669"/>
    <property type="project" value="UniProtKB-KW"/>
</dbReference>
<dbReference type="EMBL" id="CP019645">
    <property type="protein sequence ID" value="AQQ60104.1"/>
    <property type="molecule type" value="Genomic_DNA"/>
</dbReference>
<protein>
    <submittedName>
        <fullName evidence="3">Adenine methyltransferase</fullName>
    </submittedName>
</protein>
<dbReference type="Gene3D" id="3.40.50.150">
    <property type="entry name" value="Vaccinia Virus protein VP39"/>
    <property type="match status" value="1"/>
</dbReference>
<name>A0A1Q2LI13_9HELI</name>
<dbReference type="RefSeq" id="WP_077389020.1">
    <property type="nucleotide sequence ID" value="NZ_CP019645.1"/>
</dbReference>
<dbReference type="KEGG" id="hbl:XJ32_08355"/>
<dbReference type="InterPro" id="IPR004398">
    <property type="entry name" value="RNA_MeTrfase_RsmD"/>
</dbReference>
<keyword evidence="1 3" id="KW-0489">Methyltransferase</keyword>